<organism evidence="5 6">
    <name type="scientific">Diaminobutyricimonas aerilata</name>
    <dbReference type="NCBI Taxonomy" id="1162967"/>
    <lineage>
        <taxon>Bacteria</taxon>
        <taxon>Bacillati</taxon>
        <taxon>Actinomycetota</taxon>
        <taxon>Actinomycetes</taxon>
        <taxon>Micrococcales</taxon>
        <taxon>Microbacteriaceae</taxon>
        <taxon>Diaminobutyricimonas</taxon>
    </lineage>
</organism>
<name>A0A2M9CJ59_9MICO</name>
<protein>
    <submittedName>
        <fullName evidence="5">Uncharacterized protein YcnI</fullName>
    </submittedName>
</protein>
<accession>A0A2M9CJ59</accession>
<keyword evidence="3" id="KW-0732">Signal</keyword>
<dbReference type="InterPro" id="IPR038507">
    <property type="entry name" value="YcnI-like_sf"/>
</dbReference>
<keyword evidence="2" id="KW-1133">Transmembrane helix</keyword>
<evidence type="ECO:0000313" key="6">
    <source>
        <dbReference type="Proteomes" id="UP000228758"/>
    </source>
</evidence>
<evidence type="ECO:0000313" key="5">
    <source>
        <dbReference type="EMBL" id="PJJ71943.1"/>
    </source>
</evidence>
<dbReference type="EMBL" id="PGFF01000001">
    <property type="protein sequence ID" value="PJJ71943.1"/>
    <property type="molecule type" value="Genomic_DNA"/>
</dbReference>
<dbReference type="Proteomes" id="UP000228758">
    <property type="component" value="Unassembled WGS sequence"/>
</dbReference>
<dbReference type="CDD" id="cd08545">
    <property type="entry name" value="YcnI_like"/>
    <property type="match status" value="1"/>
</dbReference>
<dbReference type="Pfam" id="PF07987">
    <property type="entry name" value="DUF1775"/>
    <property type="match status" value="1"/>
</dbReference>
<evidence type="ECO:0000259" key="4">
    <source>
        <dbReference type="Pfam" id="PF07987"/>
    </source>
</evidence>
<comment type="caution">
    <text evidence="5">The sequence shown here is derived from an EMBL/GenBank/DDBJ whole genome shotgun (WGS) entry which is preliminary data.</text>
</comment>
<dbReference type="RefSeq" id="WP_100364190.1">
    <property type="nucleotide sequence ID" value="NZ_PGFF01000001.1"/>
</dbReference>
<feature type="domain" description="YncI copper-binding" evidence="4">
    <location>
        <begin position="30"/>
        <end position="172"/>
    </location>
</feature>
<feature type="chain" id="PRO_5039383573" evidence="3">
    <location>
        <begin position="23"/>
        <end position="240"/>
    </location>
</feature>
<dbReference type="InterPro" id="IPR012533">
    <property type="entry name" value="YcnI-copper_dom"/>
</dbReference>
<proteinExistence type="predicted"/>
<keyword evidence="2" id="KW-0812">Transmembrane</keyword>
<gene>
    <name evidence="5" type="ORF">CLV46_1502</name>
</gene>
<evidence type="ECO:0000256" key="3">
    <source>
        <dbReference type="SAM" id="SignalP"/>
    </source>
</evidence>
<feature type="region of interest" description="Disordered" evidence="1">
    <location>
        <begin position="159"/>
        <end position="205"/>
    </location>
</feature>
<dbReference type="AlphaFoldDB" id="A0A2M9CJ59"/>
<feature type="transmembrane region" description="Helical" evidence="2">
    <location>
        <begin position="212"/>
        <end position="234"/>
    </location>
</feature>
<reference evidence="5 6" key="1">
    <citation type="submission" date="2017-11" db="EMBL/GenBank/DDBJ databases">
        <title>Genomic Encyclopedia of Archaeal and Bacterial Type Strains, Phase II (KMG-II): From Individual Species to Whole Genera.</title>
        <authorList>
            <person name="Goeker M."/>
        </authorList>
    </citation>
    <scope>NUCLEOTIDE SEQUENCE [LARGE SCALE GENOMIC DNA]</scope>
    <source>
        <strain evidence="5 6">DSM 27393</strain>
    </source>
</reference>
<feature type="signal peptide" evidence="3">
    <location>
        <begin position="1"/>
        <end position="22"/>
    </location>
</feature>
<dbReference type="Gene3D" id="2.60.40.2230">
    <property type="entry name" value="Uncharacterised protein YcnI-like PF07987, DUF1775"/>
    <property type="match status" value="1"/>
</dbReference>
<sequence>MRTRTFTLPALALLAGGALAVAAPLAASAHVTVAPDDVDPGDYALVTVKVPNESATAGTSQVAMTLPSDTPFTSVRFVPVPGWTVELQRETLDEPVTVGENEITEAVTRVVWTAAPGSEIADGQLQTFQLSLGPVPDTGTVLLPTDQTYTDGEVVSWSEEDPDAEHPAPALYVNDEPAGGHHGAAADDHGSDAAEPETDSAAQTTDAAPVDVLARVLGVLGLVVGAVGVVIALLSRRRAA</sequence>
<evidence type="ECO:0000256" key="2">
    <source>
        <dbReference type="SAM" id="Phobius"/>
    </source>
</evidence>
<dbReference type="OrthoDB" id="9810871at2"/>
<keyword evidence="2" id="KW-0472">Membrane</keyword>
<keyword evidence="6" id="KW-1185">Reference proteome</keyword>
<evidence type="ECO:0000256" key="1">
    <source>
        <dbReference type="SAM" id="MobiDB-lite"/>
    </source>
</evidence>